<evidence type="ECO:0000313" key="2">
    <source>
        <dbReference type="Proteomes" id="UP000214646"/>
    </source>
</evidence>
<dbReference type="Proteomes" id="UP000214646">
    <property type="component" value="Unassembled WGS sequence"/>
</dbReference>
<accession>A0A225DM16</accession>
<proteinExistence type="predicted"/>
<gene>
    <name evidence="1" type="ORF">FRUB_04500</name>
</gene>
<name>A0A225DM16_9BACT</name>
<comment type="caution">
    <text evidence="1">The sequence shown here is derived from an EMBL/GenBank/DDBJ whole genome shotgun (WGS) entry which is preliminary data.</text>
</comment>
<sequence length="68" mass="7568">MKDILSFAGDRLYLHFGSLELLTPQEGDLVFAEGGIMEPGTFDPGEIACGVYRIILRNGKVFHWPQAE</sequence>
<organism evidence="1 2">
    <name type="scientific">Fimbriiglobus ruber</name>
    <dbReference type="NCBI Taxonomy" id="1908690"/>
    <lineage>
        <taxon>Bacteria</taxon>
        <taxon>Pseudomonadati</taxon>
        <taxon>Planctomycetota</taxon>
        <taxon>Planctomycetia</taxon>
        <taxon>Gemmatales</taxon>
        <taxon>Gemmataceae</taxon>
        <taxon>Fimbriiglobus</taxon>
    </lineage>
</organism>
<protein>
    <submittedName>
        <fullName evidence="1">Uncharacterized protein</fullName>
    </submittedName>
</protein>
<evidence type="ECO:0000313" key="1">
    <source>
        <dbReference type="EMBL" id="OWK42422.1"/>
    </source>
</evidence>
<dbReference type="EMBL" id="NIDE01000005">
    <property type="protein sequence ID" value="OWK42422.1"/>
    <property type="molecule type" value="Genomic_DNA"/>
</dbReference>
<dbReference type="AlphaFoldDB" id="A0A225DM16"/>
<reference evidence="2" key="1">
    <citation type="submission" date="2017-06" db="EMBL/GenBank/DDBJ databases">
        <title>Genome analysis of Fimbriiglobus ruber SP5, the first member of the order Planctomycetales with confirmed chitinolytic capability.</title>
        <authorList>
            <person name="Ravin N.V."/>
            <person name="Rakitin A.L."/>
            <person name="Ivanova A.A."/>
            <person name="Beletsky A.V."/>
            <person name="Kulichevskaya I.S."/>
            <person name="Mardanov A.V."/>
            <person name="Dedysh S.N."/>
        </authorList>
    </citation>
    <scope>NUCLEOTIDE SEQUENCE [LARGE SCALE GENOMIC DNA]</scope>
    <source>
        <strain evidence="2">SP5</strain>
    </source>
</reference>
<keyword evidence="2" id="KW-1185">Reference proteome</keyword>